<evidence type="ECO:0000256" key="5">
    <source>
        <dbReference type="ARBA" id="ARBA00022679"/>
    </source>
</evidence>
<feature type="compositionally biased region" description="Pro residues" evidence="10">
    <location>
        <begin position="469"/>
        <end position="480"/>
    </location>
</feature>
<organism evidence="13 14">
    <name type="scientific">Ganoderma sinense ZZ0214-1</name>
    <dbReference type="NCBI Taxonomy" id="1077348"/>
    <lineage>
        <taxon>Eukaryota</taxon>
        <taxon>Fungi</taxon>
        <taxon>Dikarya</taxon>
        <taxon>Basidiomycota</taxon>
        <taxon>Agaricomycotina</taxon>
        <taxon>Agaricomycetes</taxon>
        <taxon>Polyporales</taxon>
        <taxon>Polyporaceae</taxon>
        <taxon>Ganoderma</taxon>
    </lineage>
</organism>
<evidence type="ECO:0000256" key="4">
    <source>
        <dbReference type="ARBA" id="ARBA00012483"/>
    </source>
</evidence>
<keyword evidence="6 11" id="KW-0812">Transmembrane</keyword>
<dbReference type="EMBL" id="AYKW01000056">
    <property type="protein sequence ID" value="PIL25497.1"/>
    <property type="molecule type" value="Genomic_DNA"/>
</dbReference>
<feature type="transmembrane region" description="Helical" evidence="11">
    <location>
        <begin position="504"/>
        <end position="533"/>
    </location>
</feature>
<accession>A0A2G8RVH0</accession>
<dbReference type="EC" id="2.3.2.27" evidence="4"/>
<dbReference type="Proteomes" id="UP000230002">
    <property type="component" value="Unassembled WGS sequence"/>
</dbReference>
<keyword evidence="9 11" id="KW-0472">Membrane</keyword>
<feature type="region of interest" description="Disordered" evidence="10">
    <location>
        <begin position="1"/>
        <end position="23"/>
    </location>
</feature>
<reference evidence="13 14" key="1">
    <citation type="journal article" date="2015" name="Sci. Rep.">
        <title>Chromosome-level genome map provides insights into diverse defense mechanisms in the medicinal fungus Ganoderma sinense.</title>
        <authorList>
            <person name="Zhu Y."/>
            <person name="Xu J."/>
            <person name="Sun C."/>
            <person name="Zhou S."/>
            <person name="Xu H."/>
            <person name="Nelson D.R."/>
            <person name="Qian J."/>
            <person name="Song J."/>
            <person name="Luo H."/>
            <person name="Xiang L."/>
            <person name="Li Y."/>
            <person name="Xu Z."/>
            <person name="Ji A."/>
            <person name="Wang L."/>
            <person name="Lu S."/>
            <person name="Hayward A."/>
            <person name="Sun W."/>
            <person name="Li X."/>
            <person name="Schwartz D.C."/>
            <person name="Wang Y."/>
            <person name="Chen S."/>
        </authorList>
    </citation>
    <scope>NUCLEOTIDE SEQUENCE [LARGE SCALE GENOMIC DNA]</scope>
    <source>
        <strain evidence="13 14">ZZ0214-1</strain>
    </source>
</reference>
<comment type="pathway">
    <text evidence="3">Protein modification; protein ubiquitination.</text>
</comment>
<feature type="region of interest" description="Disordered" evidence="10">
    <location>
        <begin position="429"/>
        <end position="480"/>
    </location>
</feature>
<feature type="transmembrane region" description="Helical" evidence="11">
    <location>
        <begin position="363"/>
        <end position="381"/>
    </location>
</feature>
<keyword evidence="5" id="KW-0808">Transferase</keyword>
<evidence type="ECO:0000256" key="6">
    <source>
        <dbReference type="ARBA" id="ARBA00022692"/>
    </source>
</evidence>
<feature type="transmembrane region" description="Helical" evidence="11">
    <location>
        <begin position="554"/>
        <end position="571"/>
    </location>
</feature>
<gene>
    <name evidence="13" type="ORF">GSI_13387</name>
</gene>
<feature type="domain" description="SWEET-like" evidence="12">
    <location>
        <begin position="501"/>
        <end position="615"/>
    </location>
</feature>
<sequence length="760" mass="83855">MSTTANEDARDLENGTDTPARQQRSSVPSLLFLSFVLFMLMNGKGDDFASTRDLYVNGLQSLNWQLGNFSAWLNGTESNFTLPVQDPNTMPLVSSFLPFGVELDPKRGSYYSNMTGFWHGDLQLHNLTALNATEEKAPWRPLSDQWMLASNLTAIPERLGPWNWTRSNKVTLNVGDKRVPFTRKGGNETRNVAIIHGKVDLADPESQEDLRLDFEGIHIITTGTVYALAESTGHGIDLRNLPALVPDAYRNDSARVVEAEVGVRISRLKDKIDAGAFEQDTSSTDDSPKTKCSFRLFAQLDGSSVPKELMEELEREFDEPTGITTVRAPELSLEAVLLSQNCGILFEIKHAVGVQTQRLYGKITTYAGLSTIVNFLLLALFRRQAAQSSSAAGLSRVSRYTFLIQSLLDAISFVGQFAVLIGQIQAPEDTPAPRPAAPAPVPPPRPQPQNERPAASTIVPEGQAAPAAAPRPPPPAPTSPQRPSFFRFLWQHIRTDPAARLWTLMSLCLIVVFRIVIMLSLPLFFIGSLYTCVWLMQVYRSARRGRSSGLSAEYLIGSTLGRLFFVLYFLGCPKNIFDVEPRGWIWIVAGFMLLQALVVLLQEHIDPCFFLPSRMSRAQPYNYHPAIPLPDPEAPEQTLGDCAICMEAILVDPSLRRRSKSSDAKERPAVALQVPFLTKVGTAKSKKTYSLAPCHHLFSARAVLTMVAPEIAHGVPGAVANLQEHLSAMPSTAAAYLMCRVSAKQSISSYRKLLVPSTHR</sequence>
<comment type="catalytic activity">
    <reaction evidence="1">
        <text>S-ubiquitinyl-[E2 ubiquitin-conjugating enzyme]-L-cysteine + [acceptor protein]-L-lysine = [E2 ubiquitin-conjugating enzyme]-L-cysteine + N(6)-ubiquitinyl-[acceptor protein]-L-lysine.</text>
        <dbReference type="EC" id="2.3.2.27"/>
    </reaction>
</comment>
<dbReference type="AlphaFoldDB" id="A0A2G8RVH0"/>
<comment type="caution">
    <text evidence="13">The sequence shown here is derived from an EMBL/GenBank/DDBJ whole genome shotgun (WGS) entry which is preliminary data.</text>
</comment>
<name>A0A2G8RVH0_9APHY</name>
<feature type="transmembrane region" description="Helical" evidence="11">
    <location>
        <begin position="583"/>
        <end position="601"/>
    </location>
</feature>
<evidence type="ECO:0000256" key="8">
    <source>
        <dbReference type="ARBA" id="ARBA00022989"/>
    </source>
</evidence>
<evidence type="ECO:0000256" key="7">
    <source>
        <dbReference type="ARBA" id="ARBA00022786"/>
    </source>
</evidence>
<comment type="subcellular location">
    <subcellularLocation>
        <location evidence="2">Endomembrane system</location>
        <topology evidence="2">Multi-pass membrane protein</topology>
    </subcellularLocation>
</comment>
<dbReference type="OrthoDB" id="9984778at2759"/>
<evidence type="ECO:0000256" key="1">
    <source>
        <dbReference type="ARBA" id="ARBA00000900"/>
    </source>
</evidence>
<dbReference type="STRING" id="1077348.A0A2G8RVH0"/>
<keyword evidence="14" id="KW-1185">Reference proteome</keyword>
<evidence type="ECO:0000256" key="11">
    <source>
        <dbReference type="SAM" id="Phobius"/>
    </source>
</evidence>
<keyword evidence="7" id="KW-0833">Ubl conjugation pathway</keyword>
<dbReference type="GO" id="GO:0012505">
    <property type="term" value="C:endomembrane system"/>
    <property type="evidence" value="ECO:0007669"/>
    <property type="project" value="UniProtKB-SubCell"/>
</dbReference>
<protein>
    <recommendedName>
        <fullName evidence="4">RING-type E3 ubiquitin transferase</fullName>
        <ecNumber evidence="4">2.3.2.27</ecNumber>
    </recommendedName>
</protein>
<evidence type="ECO:0000256" key="9">
    <source>
        <dbReference type="ARBA" id="ARBA00023136"/>
    </source>
</evidence>
<dbReference type="Pfam" id="PF11145">
    <property type="entry name" value="DUF2921"/>
    <property type="match status" value="1"/>
</dbReference>
<evidence type="ECO:0000256" key="2">
    <source>
        <dbReference type="ARBA" id="ARBA00004127"/>
    </source>
</evidence>
<evidence type="ECO:0000256" key="3">
    <source>
        <dbReference type="ARBA" id="ARBA00004906"/>
    </source>
</evidence>
<proteinExistence type="predicted"/>
<evidence type="ECO:0000313" key="14">
    <source>
        <dbReference type="Proteomes" id="UP000230002"/>
    </source>
</evidence>
<evidence type="ECO:0000313" key="13">
    <source>
        <dbReference type="EMBL" id="PIL25497.1"/>
    </source>
</evidence>
<dbReference type="GO" id="GO:0061630">
    <property type="term" value="F:ubiquitin protein ligase activity"/>
    <property type="evidence" value="ECO:0007669"/>
    <property type="project" value="UniProtKB-EC"/>
</dbReference>
<feature type="transmembrane region" description="Helical" evidence="11">
    <location>
        <begin position="402"/>
        <end position="424"/>
    </location>
</feature>
<evidence type="ECO:0000259" key="12">
    <source>
        <dbReference type="Pfam" id="PF11145"/>
    </source>
</evidence>
<feature type="compositionally biased region" description="Pro residues" evidence="10">
    <location>
        <begin position="430"/>
        <end position="447"/>
    </location>
</feature>
<evidence type="ECO:0000256" key="10">
    <source>
        <dbReference type="SAM" id="MobiDB-lite"/>
    </source>
</evidence>
<dbReference type="InterPro" id="IPR021319">
    <property type="entry name" value="DUF2921"/>
</dbReference>
<keyword evidence="8 11" id="KW-1133">Transmembrane helix</keyword>